<comment type="caution">
    <text evidence="2">The sequence shown here is derived from an EMBL/GenBank/DDBJ whole genome shotgun (WGS) entry which is preliminary data.</text>
</comment>
<feature type="transmembrane region" description="Helical" evidence="1">
    <location>
        <begin position="6"/>
        <end position="26"/>
    </location>
</feature>
<accession>A0A6G0S223</accession>
<organism evidence="2 3">
    <name type="scientific">Phytophthora fragariae</name>
    <dbReference type="NCBI Taxonomy" id="53985"/>
    <lineage>
        <taxon>Eukaryota</taxon>
        <taxon>Sar</taxon>
        <taxon>Stramenopiles</taxon>
        <taxon>Oomycota</taxon>
        <taxon>Peronosporomycetes</taxon>
        <taxon>Peronosporales</taxon>
        <taxon>Peronosporaceae</taxon>
        <taxon>Phytophthora</taxon>
    </lineage>
</organism>
<evidence type="ECO:0000256" key="1">
    <source>
        <dbReference type="SAM" id="Phobius"/>
    </source>
</evidence>
<feature type="transmembrane region" description="Helical" evidence="1">
    <location>
        <begin position="82"/>
        <end position="103"/>
    </location>
</feature>
<keyword evidence="1" id="KW-1133">Transmembrane helix</keyword>
<evidence type="ECO:0000313" key="3">
    <source>
        <dbReference type="Proteomes" id="UP000486351"/>
    </source>
</evidence>
<name>A0A6G0S223_9STRA</name>
<proteinExistence type="predicted"/>
<sequence length="107" mass="11430">MAPMATAGVLMVNIVFLVVGAMLMLFSSSLESSGWADALTDTDFEPPCNASALYYAEDYAIDYATSKLPLRYTPPAQPRRSFASRAIVLAVAGIVGAIVQATWTPPR</sequence>
<dbReference type="AlphaFoldDB" id="A0A6G0S223"/>
<dbReference type="Proteomes" id="UP000486351">
    <property type="component" value="Unassembled WGS sequence"/>
</dbReference>
<protein>
    <submittedName>
        <fullName evidence="2">Uncharacterized protein</fullName>
    </submittedName>
</protein>
<reference evidence="2 3" key="1">
    <citation type="submission" date="2018-09" db="EMBL/GenBank/DDBJ databases">
        <title>Genomic investigation of the strawberry pathogen Phytophthora fragariae indicates pathogenicity is determined by transcriptional variation in three key races.</title>
        <authorList>
            <person name="Adams T.M."/>
            <person name="Armitage A.D."/>
            <person name="Sobczyk M.K."/>
            <person name="Bates H.J."/>
            <person name="Dunwell J.M."/>
            <person name="Nellist C.F."/>
            <person name="Harrison R.J."/>
        </authorList>
    </citation>
    <scope>NUCLEOTIDE SEQUENCE [LARGE SCALE GENOMIC DNA]</scope>
    <source>
        <strain evidence="2 3">NOV-77</strain>
    </source>
</reference>
<keyword evidence="1" id="KW-0472">Membrane</keyword>
<keyword evidence="1" id="KW-0812">Transmembrane</keyword>
<dbReference type="EMBL" id="QXFY01000323">
    <property type="protein sequence ID" value="KAE9347970.1"/>
    <property type="molecule type" value="Genomic_DNA"/>
</dbReference>
<evidence type="ECO:0000313" key="2">
    <source>
        <dbReference type="EMBL" id="KAE9347970.1"/>
    </source>
</evidence>
<gene>
    <name evidence="2" type="ORF">PF008_g7574</name>
</gene>